<organism evidence="6 7">
    <name type="scientific">Mesorhizobium atlanticum</name>
    <dbReference type="NCBI Taxonomy" id="2233532"/>
    <lineage>
        <taxon>Bacteria</taxon>
        <taxon>Pseudomonadati</taxon>
        <taxon>Pseudomonadota</taxon>
        <taxon>Alphaproteobacteria</taxon>
        <taxon>Hyphomicrobiales</taxon>
        <taxon>Phyllobacteriaceae</taxon>
        <taxon>Mesorhizobium</taxon>
    </lineage>
</organism>
<dbReference type="Pfam" id="PF25954">
    <property type="entry name" value="Beta-barrel_RND_2"/>
    <property type="match status" value="1"/>
</dbReference>
<evidence type="ECO:0000313" key="7">
    <source>
        <dbReference type="Proteomes" id="UP000251956"/>
    </source>
</evidence>
<dbReference type="OrthoDB" id="9806939at2"/>
<dbReference type="InterPro" id="IPR006143">
    <property type="entry name" value="RND_pump_MFP"/>
</dbReference>
<evidence type="ECO:0000259" key="4">
    <source>
        <dbReference type="Pfam" id="PF25954"/>
    </source>
</evidence>
<accession>A0A330GLZ1</accession>
<keyword evidence="7" id="KW-1185">Reference proteome</keyword>
<dbReference type="InterPro" id="IPR058792">
    <property type="entry name" value="Beta-barrel_RND_2"/>
</dbReference>
<dbReference type="Pfam" id="PF25973">
    <property type="entry name" value="BSH_CzcB"/>
    <property type="match status" value="1"/>
</dbReference>
<dbReference type="Proteomes" id="UP000251956">
    <property type="component" value="Unassembled WGS sequence"/>
</dbReference>
<comment type="caution">
    <text evidence="6">The sequence shown here is derived from an EMBL/GenBank/DDBJ whole genome shotgun (WGS) entry which is preliminary data.</text>
</comment>
<comment type="similarity">
    <text evidence="1">Belongs to the membrane fusion protein (MFP) (TC 8.A.1) family.</text>
</comment>
<dbReference type="GO" id="GO:1990281">
    <property type="term" value="C:efflux pump complex"/>
    <property type="evidence" value="ECO:0007669"/>
    <property type="project" value="TreeGrafter"/>
</dbReference>
<evidence type="ECO:0000259" key="5">
    <source>
        <dbReference type="Pfam" id="PF25973"/>
    </source>
</evidence>
<evidence type="ECO:0000256" key="2">
    <source>
        <dbReference type="SAM" id="Coils"/>
    </source>
</evidence>
<protein>
    <submittedName>
        <fullName evidence="6">Efflux transporter periplasmic adaptor subunit</fullName>
    </submittedName>
</protein>
<feature type="domain" description="CusB-like beta-barrel" evidence="4">
    <location>
        <begin position="237"/>
        <end position="306"/>
    </location>
</feature>
<dbReference type="Gene3D" id="1.10.287.470">
    <property type="entry name" value="Helix hairpin bin"/>
    <property type="match status" value="1"/>
</dbReference>
<dbReference type="PANTHER" id="PTHR30469">
    <property type="entry name" value="MULTIDRUG RESISTANCE PROTEIN MDTA"/>
    <property type="match status" value="1"/>
</dbReference>
<feature type="coiled-coil region" evidence="2">
    <location>
        <begin position="131"/>
        <end position="199"/>
    </location>
</feature>
<evidence type="ECO:0000256" key="3">
    <source>
        <dbReference type="SAM" id="MobiDB-lite"/>
    </source>
</evidence>
<dbReference type="SUPFAM" id="SSF111369">
    <property type="entry name" value="HlyD-like secretion proteins"/>
    <property type="match status" value="1"/>
</dbReference>
<dbReference type="Gene3D" id="2.40.30.170">
    <property type="match status" value="1"/>
</dbReference>
<dbReference type="GO" id="GO:0015562">
    <property type="term" value="F:efflux transmembrane transporter activity"/>
    <property type="evidence" value="ECO:0007669"/>
    <property type="project" value="TreeGrafter"/>
</dbReference>
<dbReference type="PANTHER" id="PTHR30469:SF29">
    <property type="entry name" value="BLR2860 PROTEIN"/>
    <property type="match status" value="1"/>
</dbReference>
<reference evidence="6 7" key="1">
    <citation type="submission" date="2018-07" db="EMBL/GenBank/DDBJ databases">
        <title>Diversity of Mesorhizobium strains in Brazil.</title>
        <authorList>
            <person name="Helene L.C.F."/>
            <person name="Dall'Agnol R."/>
            <person name="Delamuta J.R.M."/>
            <person name="Hungria M."/>
        </authorList>
    </citation>
    <scope>NUCLEOTIDE SEQUENCE [LARGE SCALE GENOMIC DNA]</scope>
    <source>
        <strain evidence="6 7">CNPSo 3140</strain>
    </source>
</reference>
<name>A0A330GLZ1_9HYPH</name>
<dbReference type="RefSeq" id="WP_112129770.1">
    <property type="nucleotide sequence ID" value="NZ_QMBQ01000007.1"/>
</dbReference>
<sequence>MPKIRFHKLAAIAVLIGFGAWMGTGEFSSVGSAANKSVTTDKPADAGKPAQPDAAKPEAAKPETAQAEPKAALRTVAVVTPPRKTFARAIRISGLTEADKRAVLATRVAGVIEKLPVKQGDRVKTGDLVMMLAAEEKISNVENARQLLAQRKAELDAAERLAKTGNLPKLQLDTARSNLTQAQSQLDTAQAELDRNEVKAPFDGVIDRIPVELGSSVMQGGEVATILKLDPVIARGEISERDLRYVKIGDEADVRLVNDQKVTGTVRYISRDASAQTRTFRVEVAIPNGDGSIPAGMTAEITLSAEPTNAVMLPRSVVTLGDKGDLGIRAVGKDDKVAFFPIDLVDDTPHGLVLGGIPEDARIIVAGQELVKEGDVVKPVEADQATIRKLIGEAAAGTQ</sequence>
<evidence type="ECO:0000256" key="1">
    <source>
        <dbReference type="ARBA" id="ARBA00009477"/>
    </source>
</evidence>
<dbReference type="Gene3D" id="2.40.420.20">
    <property type="match status" value="1"/>
</dbReference>
<feature type="compositionally biased region" description="Low complexity" evidence="3">
    <location>
        <begin position="62"/>
        <end position="72"/>
    </location>
</feature>
<proteinExistence type="inferred from homology"/>
<evidence type="ECO:0000313" key="6">
    <source>
        <dbReference type="EMBL" id="RAZ73995.1"/>
    </source>
</evidence>
<gene>
    <name evidence="6" type="ORF">DPM35_23835</name>
</gene>
<dbReference type="AlphaFoldDB" id="A0A330GLZ1"/>
<keyword evidence="2" id="KW-0175">Coiled coil</keyword>
<dbReference type="Gene3D" id="2.40.50.100">
    <property type="match status" value="1"/>
</dbReference>
<dbReference type="InterPro" id="IPR058647">
    <property type="entry name" value="BSH_CzcB-like"/>
</dbReference>
<dbReference type="EMBL" id="QMBQ01000007">
    <property type="protein sequence ID" value="RAZ73995.1"/>
    <property type="molecule type" value="Genomic_DNA"/>
</dbReference>
<feature type="region of interest" description="Disordered" evidence="3">
    <location>
        <begin position="34"/>
        <end position="73"/>
    </location>
</feature>
<dbReference type="NCBIfam" id="TIGR01730">
    <property type="entry name" value="RND_mfp"/>
    <property type="match status" value="1"/>
</dbReference>
<feature type="domain" description="CzcB-like barrel-sandwich hybrid" evidence="5">
    <location>
        <begin position="102"/>
        <end position="226"/>
    </location>
</feature>